<dbReference type="PANTHER" id="PTHR30050">
    <property type="entry name" value="CHROMOSOMAL REPLICATION INITIATOR PROTEIN DNAA"/>
    <property type="match status" value="1"/>
</dbReference>
<dbReference type="CDD" id="cd06571">
    <property type="entry name" value="Bac_DnaA_C"/>
    <property type="match status" value="1"/>
</dbReference>
<dbReference type="GO" id="GO:0006275">
    <property type="term" value="P:regulation of DNA replication"/>
    <property type="evidence" value="ECO:0007669"/>
    <property type="project" value="InterPro"/>
</dbReference>
<dbReference type="eggNOG" id="COG0593">
    <property type="taxonomic scope" value="Bacteria"/>
</dbReference>
<dbReference type="HOGENOM" id="CLU_1395841_0_0_5"/>
<dbReference type="EMBL" id="CP000781">
    <property type="protein sequence ID" value="ABS68924.1"/>
    <property type="molecule type" value="Genomic_DNA"/>
</dbReference>
<evidence type="ECO:0000313" key="2">
    <source>
        <dbReference type="EMBL" id="ABS68924.1"/>
    </source>
</evidence>
<organism evidence="2 3">
    <name type="scientific">Xanthobacter autotrophicus (strain ATCC BAA-1158 / Py2)</name>
    <dbReference type="NCBI Taxonomy" id="78245"/>
    <lineage>
        <taxon>Bacteria</taxon>
        <taxon>Pseudomonadati</taxon>
        <taxon>Pseudomonadota</taxon>
        <taxon>Alphaproteobacteria</taxon>
        <taxon>Hyphomicrobiales</taxon>
        <taxon>Xanthobacteraceae</taxon>
        <taxon>Xanthobacter</taxon>
    </lineage>
</organism>
<dbReference type="Gene3D" id="1.10.1750.10">
    <property type="match status" value="1"/>
</dbReference>
<reference evidence="2 3" key="1">
    <citation type="submission" date="2007-07" db="EMBL/GenBank/DDBJ databases">
        <title>Complete sequence of chromosome of Xanthobacter autotrophicus Py2.</title>
        <authorList>
            <consortium name="US DOE Joint Genome Institute"/>
            <person name="Copeland A."/>
            <person name="Lucas S."/>
            <person name="Lapidus A."/>
            <person name="Barry K."/>
            <person name="Glavina del Rio T."/>
            <person name="Hammon N."/>
            <person name="Israni S."/>
            <person name="Dalin E."/>
            <person name="Tice H."/>
            <person name="Pitluck S."/>
            <person name="Sims D."/>
            <person name="Brettin T."/>
            <person name="Bruce D."/>
            <person name="Detter J.C."/>
            <person name="Han C."/>
            <person name="Tapia R."/>
            <person name="Brainard J."/>
            <person name="Schmutz J."/>
            <person name="Larimer F."/>
            <person name="Land M."/>
            <person name="Hauser L."/>
            <person name="Kyrpides N."/>
            <person name="Kim E."/>
            <person name="Ensigns S.A."/>
            <person name="Richardson P."/>
        </authorList>
    </citation>
    <scope>NUCLEOTIDE SEQUENCE [LARGE SCALE GENOMIC DNA]</scope>
    <source>
        <strain evidence="3">ATCC BAA-1158 / Py2</strain>
    </source>
</reference>
<evidence type="ECO:0000259" key="1">
    <source>
        <dbReference type="SMART" id="SM00760"/>
    </source>
</evidence>
<dbReference type="Proteomes" id="UP000002417">
    <property type="component" value="Chromosome"/>
</dbReference>
<dbReference type="GO" id="GO:0005524">
    <property type="term" value="F:ATP binding"/>
    <property type="evidence" value="ECO:0007669"/>
    <property type="project" value="InterPro"/>
</dbReference>
<dbReference type="GO" id="GO:0005886">
    <property type="term" value="C:plasma membrane"/>
    <property type="evidence" value="ECO:0007669"/>
    <property type="project" value="TreeGrafter"/>
</dbReference>
<dbReference type="KEGG" id="xau:Xaut_3697"/>
<accession>A7ILN1</accession>
<feature type="domain" description="Chromosomal replication initiator DnaA C-terminal" evidence="1">
    <location>
        <begin position="94"/>
        <end position="163"/>
    </location>
</feature>
<sequence length="195" mass="21694">MNMHINREEPQRQHREHKLRQERLGGMARRKEWLRLLDEPADVPAPTPAPVPVAAIAPAPEPEPVSYHDHGFDLHVSAWREAMWEKPQVDMRPTVGKIIATVCEFYGIPKVELLAHRRLKSFAKARQVAMYLSRELTTKSLPVIGAAIGGRDHTTILHGVGKISAEIETNARLASEVETIRLKLIGGDDADATGA</sequence>
<dbReference type="InterPro" id="IPR018312">
    <property type="entry name" value="Chromosome_initiator_DnaA_CS"/>
</dbReference>
<dbReference type="GO" id="GO:0003688">
    <property type="term" value="F:DNA replication origin binding"/>
    <property type="evidence" value="ECO:0007669"/>
    <property type="project" value="InterPro"/>
</dbReference>
<keyword evidence="3" id="KW-1185">Reference proteome</keyword>
<dbReference type="STRING" id="78245.Xaut_3697"/>
<evidence type="ECO:0000313" key="3">
    <source>
        <dbReference type="Proteomes" id="UP000002417"/>
    </source>
</evidence>
<dbReference type="Pfam" id="PF08299">
    <property type="entry name" value="Bac_DnaA_C"/>
    <property type="match status" value="1"/>
</dbReference>
<dbReference type="PROSITE" id="PS01008">
    <property type="entry name" value="DNAA"/>
    <property type="match status" value="1"/>
</dbReference>
<dbReference type="OrthoDB" id="9807019at2"/>
<dbReference type="SUPFAM" id="SSF48295">
    <property type="entry name" value="TrpR-like"/>
    <property type="match status" value="1"/>
</dbReference>
<dbReference type="InterPro" id="IPR013159">
    <property type="entry name" value="DnaA_C"/>
</dbReference>
<dbReference type="SMART" id="SM00760">
    <property type="entry name" value="Bac_DnaA_C"/>
    <property type="match status" value="1"/>
</dbReference>
<protein>
    <submittedName>
        <fullName evidence="2">Chromosomal replication initiator DnaA domain</fullName>
    </submittedName>
</protein>
<dbReference type="InterPro" id="IPR010921">
    <property type="entry name" value="Trp_repressor/repl_initiator"/>
</dbReference>
<dbReference type="PANTHER" id="PTHR30050:SF5">
    <property type="entry name" value="DNAA REGULATORY INACTIVATOR HDA"/>
    <property type="match status" value="1"/>
</dbReference>
<gene>
    <name evidence="2" type="ordered locus">Xaut_3697</name>
</gene>
<name>A7ILN1_XANP2</name>
<dbReference type="GO" id="GO:0006270">
    <property type="term" value="P:DNA replication initiation"/>
    <property type="evidence" value="ECO:0007669"/>
    <property type="project" value="InterPro"/>
</dbReference>
<dbReference type="AlphaFoldDB" id="A7ILN1"/>
<dbReference type="PhylomeDB" id="A7ILN1"/>
<proteinExistence type="predicted"/>